<organism evidence="1 2">
    <name type="scientific">Qingrenia yutianensis</name>
    <dbReference type="NCBI Taxonomy" id="2763676"/>
    <lineage>
        <taxon>Bacteria</taxon>
        <taxon>Bacillati</taxon>
        <taxon>Bacillota</taxon>
        <taxon>Clostridia</taxon>
        <taxon>Eubacteriales</taxon>
        <taxon>Oscillospiraceae</taxon>
        <taxon>Qingrenia</taxon>
    </lineage>
</organism>
<evidence type="ECO:0000313" key="2">
    <source>
        <dbReference type="Proteomes" id="UP000647416"/>
    </source>
</evidence>
<dbReference type="RefSeq" id="WP_178348114.1">
    <property type="nucleotide sequence ID" value="NZ_JACRTE010000001.1"/>
</dbReference>
<gene>
    <name evidence="1" type="ORF">H8706_01240</name>
</gene>
<dbReference type="Pfam" id="PF06153">
    <property type="entry name" value="CdAMP_rec"/>
    <property type="match status" value="1"/>
</dbReference>
<dbReference type="PANTHER" id="PTHR38456">
    <property type="entry name" value="CYCLIC DI-AMP RECEPTOR A"/>
    <property type="match status" value="1"/>
</dbReference>
<sequence>MKLITAIVNDHDGQMVLEALNKEGFAVTKLATTGSFLKVGNMTLIIGTEDDLVQKAIDTIKSQCRRRKQVVITPAYLETAGGYATRPTEVDVGGATVFVQDIERFERI</sequence>
<reference evidence="1" key="1">
    <citation type="submission" date="2020-08" db="EMBL/GenBank/DDBJ databases">
        <title>Genome public.</title>
        <authorList>
            <person name="Liu C."/>
            <person name="Sun Q."/>
        </authorList>
    </citation>
    <scope>NUCLEOTIDE SEQUENCE</scope>
    <source>
        <strain evidence="1">NSJ-50</strain>
    </source>
</reference>
<dbReference type="InterPro" id="IPR015867">
    <property type="entry name" value="N-reg_PII/ATP_PRibTrfase_C"/>
</dbReference>
<dbReference type="SUPFAM" id="SSF54913">
    <property type="entry name" value="GlnB-like"/>
    <property type="match status" value="1"/>
</dbReference>
<evidence type="ECO:0000313" key="1">
    <source>
        <dbReference type="EMBL" id="MBC8595495.1"/>
    </source>
</evidence>
<keyword evidence="2" id="KW-1185">Reference proteome</keyword>
<dbReference type="InterPro" id="IPR010375">
    <property type="entry name" value="CdAMP_rec"/>
</dbReference>
<comment type="caution">
    <text evidence="1">The sequence shown here is derived from an EMBL/GenBank/DDBJ whole genome shotgun (WGS) entry which is preliminary data.</text>
</comment>
<dbReference type="InterPro" id="IPR011322">
    <property type="entry name" value="N-reg_PII-like_a/b"/>
</dbReference>
<dbReference type="Proteomes" id="UP000647416">
    <property type="component" value="Unassembled WGS sequence"/>
</dbReference>
<accession>A0A926FBX7</accession>
<name>A0A926FBX7_9FIRM</name>
<dbReference type="AlphaFoldDB" id="A0A926FBX7"/>
<proteinExistence type="predicted"/>
<protein>
    <submittedName>
        <fullName evidence="1">Cyclic-di-AMP receptor</fullName>
    </submittedName>
</protein>
<dbReference type="Gene3D" id="3.30.70.120">
    <property type="match status" value="1"/>
</dbReference>
<dbReference type="PANTHER" id="PTHR38456:SF1">
    <property type="entry name" value="CYCLIC DI-AMP RECEPTOR A"/>
    <property type="match status" value="1"/>
</dbReference>
<keyword evidence="1" id="KW-0675">Receptor</keyword>
<dbReference type="EMBL" id="JACRTE010000001">
    <property type="protein sequence ID" value="MBC8595495.1"/>
    <property type="molecule type" value="Genomic_DNA"/>
</dbReference>